<dbReference type="PANTHER" id="PTHR31793:SF27">
    <property type="entry name" value="NOVEL THIOESTERASE SUPERFAMILY DOMAIN AND SAPOSIN A-TYPE DOMAIN CONTAINING PROTEIN (0610012H03RIK)"/>
    <property type="match status" value="1"/>
</dbReference>
<dbReference type="Proteomes" id="UP001147830">
    <property type="component" value="Unassembled WGS sequence"/>
</dbReference>
<dbReference type="GO" id="GO:0047617">
    <property type="term" value="F:fatty acyl-CoA hydrolase activity"/>
    <property type="evidence" value="ECO:0007669"/>
    <property type="project" value="TreeGrafter"/>
</dbReference>
<gene>
    <name evidence="3" type="ORF">NYR02_01080</name>
</gene>
<dbReference type="InterPro" id="IPR029069">
    <property type="entry name" value="HotDog_dom_sf"/>
</dbReference>
<evidence type="ECO:0000313" key="3">
    <source>
        <dbReference type="EMBL" id="MCT7357616.1"/>
    </source>
</evidence>
<comment type="caution">
    <text evidence="3">The sequence shown here is derived from an EMBL/GenBank/DDBJ whole genome shotgun (WGS) entry which is preliminary data.</text>
</comment>
<dbReference type="CDD" id="cd00586">
    <property type="entry name" value="4HBT"/>
    <property type="match status" value="1"/>
</dbReference>
<dbReference type="RefSeq" id="WP_145465948.1">
    <property type="nucleotide sequence ID" value="NZ_JAOANI010000002.1"/>
</dbReference>
<evidence type="ECO:0000256" key="2">
    <source>
        <dbReference type="ARBA" id="ARBA00022801"/>
    </source>
</evidence>
<keyword evidence="4" id="KW-1185">Reference proteome</keyword>
<keyword evidence="2" id="KW-0378">Hydrolase</keyword>
<evidence type="ECO:0000256" key="1">
    <source>
        <dbReference type="ARBA" id="ARBA00005953"/>
    </source>
</evidence>
<name>A0A9X3AF37_9GAMM</name>
<organism evidence="3 4">
    <name type="scientific">Thalassolituus pacificus</name>
    <dbReference type="NCBI Taxonomy" id="2975440"/>
    <lineage>
        <taxon>Bacteria</taxon>
        <taxon>Pseudomonadati</taxon>
        <taxon>Pseudomonadota</taxon>
        <taxon>Gammaproteobacteria</taxon>
        <taxon>Oceanospirillales</taxon>
        <taxon>Oceanospirillaceae</taxon>
        <taxon>Thalassolituus</taxon>
    </lineage>
</organism>
<reference evidence="3" key="2">
    <citation type="submission" date="2022-08" db="EMBL/GenBank/DDBJ databases">
        <authorList>
            <person name="Dong C."/>
        </authorList>
    </citation>
    <scope>NUCLEOTIDE SEQUENCE</scope>
    <source>
        <strain evidence="3">59MF3M-4</strain>
    </source>
</reference>
<reference evidence="3" key="1">
    <citation type="journal article" date="2022" name="Front. Microbiol.">
        <title>Genome-based taxonomic rearrangement of Oceanobacter-related bacteria including the description of Thalassolituus hydrocarbonoclasticus sp. nov. and Thalassolituus pacificus sp. nov. and emended description of the genus Thalassolituus.</title>
        <authorList>
            <person name="Dong C."/>
            <person name="Wei L."/>
            <person name="Wang J."/>
            <person name="Lai Q."/>
            <person name="Huang Z."/>
            <person name="Shao Z."/>
        </authorList>
    </citation>
    <scope>NUCLEOTIDE SEQUENCE</scope>
    <source>
        <strain evidence="3">59MF3M-4</strain>
    </source>
</reference>
<dbReference type="Pfam" id="PF13279">
    <property type="entry name" value="4HBT_2"/>
    <property type="match status" value="1"/>
</dbReference>
<dbReference type="EMBL" id="JAOANI010000002">
    <property type="protein sequence ID" value="MCT7357616.1"/>
    <property type="molecule type" value="Genomic_DNA"/>
</dbReference>
<dbReference type="AlphaFoldDB" id="A0A9X3AF37"/>
<evidence type="ECO:0000313" key="4">
    <source>
        <dbReference type="Proteomes" id="UP001147830"/>
    </source>
</evidence>
<accession>A0A9X3AF37</accession>
<dbReference type="PANTHER" id="PTHR31793">
    <property type="entry name" value="4-HYDROXYBENZOYL-COA THIOESTERASE FAMILY MEMBER"/>
    <property type="match status" value="1"/>
</dbReference>
<proteinExistence type="inferred from homology"/>
<dbReference type="SUPFAM" id="SSF54637">
    <property type="entry name" value="Thioesterase/thiol ester dehydrase-isomerase"/>
    <property type="match status" value="1"/>
</dbReference>
<dbReference type="InterPro" id="IPR050563">
    <property type="entry name" value="4-hydroxybenzoyl-CoA_TE"/>
</dbReference>
<sequence length="131" mass="15032">MWTHHLSPRFVETDALGHINNTVLPVWFEDARTPLFRLFTPDLDINNWHLIIAKIEVEFVGELFYGKDVEIRTYLTKLGNSSMVIAHEAWQEGRMGARGSAVMVHFDHDAKQSVTIPEPIRAQLSEHLQAL</sequence>
<protein>
    <submittedName>
        <fullName evidence="3">Acyl-CoA thioesterase</fullName>
    </submittedName>
</protein>
<dbReference type="Gene3D" id="3.10.129.10">
    <property type="entry name" value="Hotdog Thioesterase"/>
    <property type="match status" value="1"/>
</dbReference>
<comment type="similarity">
    <text evidence="1">Belongs to the 4-hydroxybenzoyl-CoA thioesterase family.</text>
</comment>